<comment type="caution">
    <text evidence="1">The sequence shown here is derived from an EMBL/GenBank/DDBJ whole genome shotgun (WGS) entry which is preliminary data.</text>
</comment>
<dbReference type="InterPro" id="IPR011990">
    <property type="entry name" value="TPR-like_helical_dom_sf"/>
</dbReference>
<dbReference type="EMBL" id="JAVXZY010000002">
    <property type="protein sequence ID" value="MDT8999338.1"/>
    <property type="molecule type" value="Genomic_DNA"/>
</dbReference>
<organism evidence="1 2">
    <name type="scientific">Roseateles aquae</name>
    <dbReference type="NCBI Taxonomy" id="3077235"/>
    <lineage>
        <taxon>Bacteria</taxon>
        <taxon>Pseudomonadati</taxon>
        <taxon>Pseudomonadota</taxon>
        <taxon>Betaproteobacteria</taxon>
        <taxon>Burkholderiales</taxon>
        <taxon>Sphaerotilaceae</taxon>
        <taxon>Roseateles</taxon>
    </lineage>
</organism>
<dbReference type="Pfam" id="PF14559">
    <property type="entry name" value="TPR_19"/>
    <property type="match status" value="1"/>
</dbReference>
<evidence type="ECO:0008006" key="3">
    <source>
        <dbReference type="Google" id="ProtNLM"/>
    </source>
</evidence>
<reference evidence="1" key="1">
    <citation type="submission" date="2023-09" db="EMBL/GenBank/DDBJ databases">
        <title>Paucibacter sp. APW11 Genome sequencing and assembly.</title>
        <authorList>
            <person name="Kim I."/>
        </authorList>
    </citation>
    <scope>NUCLEOTIDE SEQUENCE</scope>
    <source>
        <strain evidence="1">APW11</strain>
    </source>
</reference>
<dbReference type="SUPFAM" id="SSF48452">
    <property type="entry name" value="TPR-like"/>
    <property type="match status" value="1"/>
</dbReference>
<gene>
    <name evidence="1" type="ORF">RQP53_08680</name>
</gene>
<accession>A0ABU3PB56</accession>
<protein>
    <recommendedName>
        <fullName evidence="3">Tetratrico peptide repeat group 5 domain-containing protein</fullName>
    </recommendedName>
</protein>
<name>A0ABU3PB56_9BURK</name>
<evidence type="ECO:0000313" key="2">
    <source>
        <dbReference type="Proteomes" id="UP001246372"/>
    </source>
</evidence>
<evidence type="ECO:0000313" key="1">
    <source>
        <dbReference type="EMBL" id="MDT8999338.1"/>
    </source>
</evidence>
<dbReference type="Gene3D" id="1.25.40.10">
    <property type="entry name" value="Tetratricopeptide repeat domain"/>
    <property type="match status" value="1"/>
</dbReference>
<sequence length="166" mass="17456">MPTASTRYPIRSRKQAPSAAAATAQSISDDALLLLAQARNAAFAEAADGRLGRGLSLLREALTHEPMSHEVLSDMAALLLSAGELGDAAGYAHRAMQLQPHHGASLYTLGFALAGLGEHRAAHDVLQQLTAGPAHASLMQEAPDLLPLVKTELQRLQVQLQQDAAA</sequence>
<dbReference type="Proteomes" id="UP001246372">
    <property type="component" value="Unassembled WGS sequence"/>
</dbReference>
<proteinExistence type="predicted"/>
<dbReference type="RefSeq" id="WP_315649830.1">
    <property type="nucleotide sequence ID" value="NZ_JAVXZY010000002.1"/>
</dbReference>
<keyword evidence="2" id="KW-1185">Reference proteome</keyword>